<proteinExistence type="predicted"/>
<organism evidence="1 2">
    <name type="scientific">Erwinia psidii</name>
    <dbReference type="NCBI Taxonomy" id="69224"/>
    <lineage>
        <taxon>Bacteria</taxon>
        <taxon>Pseudomonadati</taxon>
        <taxon>Pseudomonadota</taxon>
        <taxon>Gammaproteobacteria</taxon>
        <taxon>Enterobacterales</taxon>
        <taxon>Erwiniaceae</taxon>
        <taxon>Erwinia</taxon>
    </lineage>
</organism>
<evidence type="ECO:0000313" key="2">
    <source>
        <dbReference type="Proteomes" id="UP000279457"/>
    </source>
</evidence>
<dbReference type="InterPro" id="IPR020489">
    <property type="entry name" value="Uncharacterised_YejG"/>
</dbReference>
<reference evidence="1 2" key="1">
    <citation type="submission" date="2018-10" db="EMBL/GenBank/DDBJ databases">
        <title>Draft genome sequence for the type isolate of Erwinia psidii, agent causal of bacterial blight in guava (Psidium guajava) and wilt and die-back of Eucalyptus spp.</title>
        <authorList>
            <person name="Hermenegildo P.S."/>
            <person name="Santos S.A."/>
            <person name="Guimaraes L.M.S."/>
            <person name="Vidigal P.M.P."/>
            <person name="Pereira I.C."/>
            <person name="Badel J.L."/>
            <person name="Alfenas-Zerbini P."/>
            <person name="Ferreira M.A.S.V."/>
            <person name="Alfenas A.C."/>
        </authorList>
    </citation>
    <scope>NUCLEOTIDE SEQUENCE [LARGE SCALE GENOMIC DNA]</scope>
    <source>
        <strain evidence="1 2">IBSBF 435</strain>
    </source>
</reference>
<dbReference type="NCBIfam" id="NF008811">
    <property type="entry name" value="PRK11835.1"/>
    <property type="match status" value="1"/>
</dbReference>
<accession>A0A3N6V428</accession>
<comment type="caution">
    <text evidence="1">The sequence shown here is derived from an EMBL/GenBank/DDBJ whole genome shotgun (WGS) entry which is preliminary data.</text>
</comment>
<dbReference type="Pfam" id="PF13989">
    <property type="entry name" value="YejG"/>
    <property type="match status" value="1"/>
</dbReference>
<dbReference type="OrthoDB" id="6413388at2"/>
<dbReference type="EMBL" id="RHHM01000001">
    <property type="protein sequence ID" value="RQM39865.1"/>
    <property type="molecule type" value="Genomic_DNA"/>
</dbReference>
<dbReference type="AlphaFoldDB" id="A0A3N6V428"/>
<keyword evidence="2" id="KW-1185">Reference proteome</keyword>
<gene>
    <name evidence="1" type="ORF">EB241_00680</name>
</gene>
<dbReference type="Proteomes" id="UP000279457">
    <property type="component" value="Unassembled WGS sequence"/>
</dbReference>
<evidence type="ECO:0000313" key="1">
    <source>
        <dbReference type="EMBL" id="RQM39865.1"/>
    </source>
</evidence>
<protein>
    <submittedName>
        <fullName evidence="1">Uncharacterized protein</fullName>
    </submittedName>
</protein>
<sequence length="113" mass="12276">MNTLQHSVVHRLPQSYRWGGGGRGASVEPLLISSIATDDDLVGLSLLSHHGAQAWDVMQMIKDALAEIQLDCSVVEWEGEPCLFVARHDECATTCRLKNFGVGIAEPFKNASA</sequence>
<name>A0A3N6V428_9GAMM</name>
<dbReference type="RefSeq" id="WP_124231314.1">
    <property type="nucleotide sequence ID" value="NZ_RHHM01000001.1"/>
</dbReference>